<dbReference type="InterPro" id="IPR051783">
    <property type="entry name" value="NAD(P)-dependent_oxidoreduct"/>
</dbReference>
<name>A0A2T3HQM0_9SPHI</name>
<accession>A0A2T3HQM0</accession>
<dbReference type="PANTHER" id="PTHR48079">
    <property type="entry name" value="PROTEIN YEEZ"/>
    <property type="match status" value="1"/>
</dbReference>
<organism evidence="2 3">
    <name type="scientific">Pedobacter yulinensis</name>
    <dbReference type="NCBI Taxonomy" id="2126353"/>
    <lineage>
        <taxon>Bacteria</taxon>
        <taxon>Pseudomonadati</taxon>
        <taxon>Bacteroidota</taxon>
        <taxon>Sphingobacteriia</taxon>
        <taxon>Sphingobacteriales</taxon>
        <taxon>Sphingobacteriaceae</taxon>
        <taxon>Pedobacter</taxon>
    </lineage>
</organism>
<reference evidence="2 3" key="1">
    <citation type="submission" date="2018-03" db="EMBL/GenBank/DDBJ databases">
        <authorList>
            <person name="Keele B.F."/>
        </authorList>
    </citation>
    <scope>NUCLEOTIDE SEQUENCE [LARGE SCALE GENOMIC DNA]</scope>
    <source>
        <strain evidence="2 3">YL28-9</strain>
    </source>
</reference>
<dbReference type="GO" id="GO:0004029">
    <property type="term" value="F:aldehyde dehydrogenase (NAD+) activity"/>
    <property type="evidence" value="ECO:0007669"/>
    <property type="project" value="TreeGrafter"/>
</dbReference>
<dbReference type="AlphaFoldDB" id="A0A2T3HQM0"/>
<evidence type="ECO:0000259" key="1">
    <source>
        <dbReference type="Pfam" id="PF01370"/>
    </source>
</evidence>
<proteinExistence type="predicted"/>
<dbReference type="RefSeq" id="WP_107212832.1">
    <property type="nucleotide sequence ID" value="NZ_KZ686268.1"/>
</dbReference>
<gene>
    <name evidence="2" type="ORF">C7T94_01090</name>
</gene>
<keyword evidence="3" id="KW-1185">Reference proteome</keyword>
<dbReference type="Gene3D" id="3.40.50.720">
    <property type="entry name" value="NAD(P)-binding Rossmann-like Domain"/>
    <property type="match status" value="1"/>
</dbReference>
<dbReference type="GO" id="GO:0005737">
    <property type="term" value="C:cytoplasm"/>
    <property type="evidence" value="ECO:0007669"/>
    <property type="project" value="TreeGrafter"/>
</dbReference>
<dbReference type="EMBL" id="PYLS01000001">
    <property type="protein sequence ID" value="PST84754.1"/>
    <property type="molecule type" value="Genomic_DNA"/>
</dbReference>
<dbReference type="Pfam" id="PF01370">
    <property type="entry name" value="Epimerase"/>
    <property type="match status" value="1"/>
</dbReference>
<dbReference type="SUPFAM" id="SSF51735">
    <property type="entry name" value="NAD(P)-binding Rossmann-fold domains"/>
    <property type="match status" value="1"/>
</dbReference>
<evidence type="ECO:0000313" key="2">
    <source>
        <dbReference type="EMBL" id="PST84754.1"/>
    </source>
</evidence>
<feature type="domain" description="NAD-dependent epimerase/dehydratase" evidence="1">
    <location>
        <begin position="2"/>
        <end position="223"/>
    </location>
</feature>
<protein>
    <submittedName>
        <fullName evidence="2">Nucleoside-diphosphate sugar epimerase</fullName>
    </submittedName>
</protein>
<comment type="caution">
    <text evidence="2">The sequence shown here is derived from an EMBL/GenBank/DDBJ whole genome shotgun (WGS) entry which is preliminary data.</text>
</comment>
<evidence type="ECO:0000313" key="3">
    <source>
        <dbReference type="Proteomes" id="UP000240912"/>
    </source>
</evidence>
<dbReference type="OrthoDB" id="596910at2"/>
<dbReference type="InterPro" id="IPR001509">
    <property type="entry name" value="Epimerase_deHydtase"/>
</dbReference>
<dbReference type="InterPro" id="IPR036291">
    <property type="entry name" value="NAD(P)-bd_dom_sf"/>
</dbReference>
<dbReference type="PANTHER" id="PTHR48079:SF6">
    <property type="entry name" value="NAD(P)-BINDING DOMAIN-CONTAINING PROTEIN-RELATED"/>
    <property type="match status" value="1"/>
</dbReference>
<dbReference type="Proteomes" id="UP000240912">
    <property type="component" value="Unassembled WGS sequence"/>
</dbReference>
<sequence length="321" mass="34870">MILVTGATGFLGAEVVYQLTKQGLTVRATRRESSKIPALLQDNNLVDWQLADLNDVADLQQIFEGITRVYHCAALVSFSPADKENLYRTNIEGTANIVNACLLSGARLVHVSSVAALGNARRGATLITEDDHREYDPKAHAYGVSKYEGEMEVWRGINEGLDAVIVNPSVIIGVNAGFTGSGAIFKMVKDGFPYYTRGVSGFVDVADVARVMIRLMDSPVSGERFIVSSENYSYKDLLTLAAKEMGLKAPAREAKPWMLGLAWRFAKIFSLLTGKAAALTKDTAKSSLEVSKYSNQKVVQTTAIQFKPVADSLAQIGQALR</sequence>